<dbReference type="Proteomes" id="UP001556631">
    <property type="component" value="Unassembled WGS sequence"/>
</dbReference>
<dbReference type="PANTHER" id="PTHR30040">
    <property type="entry name" value="THIAMINE BIOSYNTHESIS LIPOPROTEIN APBE"/>
    <property type="match status" value="1"/>
</dbReference>
<dbReference type="EMBL" id="JBFPJR010000059">
    <property type="protein sequence ID" value="MEX0429729.1"/>
    <property type="molecule type" value="Genomic_DNA"/>
</dbReference>
<evidence type="ECO:0000256" key="8">
    <source>
        <dbReference type="ARBA" id="ARBA00022842"/>
    </source>
</evidence>
<organism evidence="11 12">
    <name type="scientific">Nocardioides eburneus</name>
    <dbReference type="NCBI Taxonomy" id="3231482"/>
    <lineage>
        <taxon>Bacteria</taxon>
        <taxon>Bacillati</taxon>
        <taxon>Actinomycetota</taxon>
        <taxon>Actinomycetes</taxon>
        <taxon>Propionibacteriales</taxon>
        <taxon>Nocardioidaceae</taxon>
        <taxon>Nocardioides</taxon>
    </lineage>
</organism>
<comment type="caution">
    <text evidence="11">The sequence shown here is derived from an EMBL/GenBank/DDBJ whole genome shotgun (WGS) entry which is preliminary data.</text>
</comment>
<evidence type="ECO:0000256" key="5">
    <source>
        <dbReference type="ARBA" id="ARBA00022679"/>
    </source>
</evidence>
<keyword evidence="6" id="KW-0479">Metal-binding</keyword>
<evidence type="ECO:0000256" key="1">
    <source>
        <dbReference type="ARBA" id="ARBA00001946"/>
    </source>
</evidence>
<comment type="cofactor">
    <cofactor evidence="1">
        <name>Mg(2+)</name>
        <dbReference type="ChEBI" id="CHEBI:18420"/>
    </cofactor>
</comment>
<proteinExistence type="predicted"/>
<dbReference type="RefSeq" id="WP_367995695.1">
    <property type="nucleotide sequence ID" value="NZ_JBFPJR010000059.1"/>
</dbReference>
<evidence type="ECO:0000256" key="9">
    <source>
        <dbReference type="ARBA" id="ARBA00031306"/>
    </source>
</evidence>
<protein>
    <recommendedName>
        <fullName evidence="3">FAD:protein FMN transferase</fullName>
        <ecNumber evidence="2">2.7.1.180</ecNumber>
    </recommendedName>
    <alternativeName>
        <fullName evidence="9">Flavin transferase</fullName>
    </alternativeName>
</protein>
<dbReference type="GO" id="GO:0016740">
    <property type="term" value="F:transferase activity"/>
    <property type="evidence" value="ECO:0007669"/>
    <property type="project" value="UniProtKB-KW"/>
</dbReference>
<evidence type="ECO:0000313" key="12">
    <source>
        <dbReference type="Proteomes" id="UP001556631"/>
    </source>
</evidence>
<keyword evidence="4" id="KW-0285">Flavoprotein</keyword>
<keyword evidence="12" id="KW-1185">Reference proteome</keyword>
<gene>
    <name evidence="11" type="ORF">AB3X52_19090</name>
</gene>
<keyword evidence="5 11" id="KW-0808">Transferase</keyword>
<evidence type="ECO:0000256" key="6">
    <source>
        <dbReference type="ARBA" id="ARBA00022723"/>
    </source>
</evidence>
<evidence type="ECO:0000256" key="3">
    <source>
        <dbReference type="ARBA" id="ARBA00016337"/>
    </source>
</evidence>
<evidence type="ECO:0000256" key="10">
    <source>
        <dbReference type="ARBA" id="ARBA00048540"/>
    </source>
</evidence>
<keyword evidence="7" id="KW-0274">FAD</keyword>
<evidence type="ECO:0000256" key="4">
    <source>
        <dbReference type="ARBA" id="ARBA00022630"/>
    </source>
</evidence>
<dbReference type="Pfam" id="PF02424">
    <property type="entry name" value="ApbE"/>
    <property type="match status" value="1"/>
</dbReference>
<name>A0ABV3T3E9_9ACTN</name>
<evidence type="ECO:0000256" key="2">
    <source>
        <dbReference type="ARBA" id="ARBA00011955"/>
    </source>
</evidence>
<sequence length="320" mass="33189">MSGHDAATTSWRDWSCAVTVTVSDRRRLEAAVGVVRDLMADVEHAVSRFRPDSDLERVNDRSGRLVVVRPLTFHLVETAVRAARLTAGAVDPTVGTALIDLGYDADITVAATRAASGPIAVGPTAIGPAPAASAPTGRWRSVRLDRTLLRVGVPAGVRLDLGATAKAWAADEAARRIHRRLGGAVLVGLGGDMATAGPATRPWRIDVAETEGADAVRVGLSDGGLATSSIVGRRWVGPDDAVRHHIVDPRTGLPAAGAWRTATVWAPSALAANVASTWALVDGAAATAHIAARGLAARLVDRAGRARLLGGWPAEEVKAS</sequence>
<dbReference type="Gene3D" id="3.10.520.10">
    <property type="entry name" value="ApbE-like domains"/>
    <property type="match status" value="1"/>
</dbReference>
<reference evidence="11 12" key="1">
    <citation type="submission" date="2024-07" db="EMBL/GenBank/DDBJ databases">
        <authorList>
            <person name="Lee S."/>
            <person name="Kang M."/>
        </authorList>
    </citation>
    <scope>NUCLEOTIDE SEQUENCE [LARGE SCALE GENOMIC DNA]</scope>
    <source>
        <strain evidence="11 12">DS6</strain>
    </source>
</reference>
<evidence type="ECO:0000313" key="11">
    <source>
        <dbReference type="EMBL" id="MEX0429729.1"/>
    </source>
</evidence>
<comment type="catalytic activity">
    <reaction evidence="10">
        <text>L-threonyl-[protein] + FAD = FMN-L-threonyl-[protein] + AMP + H(+)</text>
        <dbReference type="Rhea" id="RHEA:36847"/>
        <dbReference type="Rhea" id="RHEA-COMP:11060"/>
        <dbReference type="Rhea" id="RHEA-COMP:11061"/>
        <dbReference type="ChEBI" id="CHEBI:15378"/>
        <dbReference type="ChEBI" id="CHEBI:30013"/>
        <dbReference type="ChEBI" id="CHEBI:57692"/>
        <dbReference type="ChEBI" id="CHEBI:74257"/>
        <dbReference type="ChEBI" id="CHEBI:456215"/>
        <dbReference type="EC" id="2.7.1.180"/>
    </reaction>
</comment>
<accession>A0ABV3T3E9</accession>
<evidence type="ECO:0000256" key="7">
    <source>
        <dbReference type="ARBA" id="ARBA00022827"/>
    </source>
</evidence>
<dbReference type="InterPro" id="IPR003374">
    <property type="entry name" value="ApbE-like_sf"/>
</dbReference>
<dbReference type="PANTHER" id="PTHR30040:SF2">
    <property type="entry name" value="FAD:PROTEIN FMN TRANSFERASE"/>
    <property type="match status" value="1"/>
</dbReference>
<dbReference type="EC" id="2.7.1.180" evidence="2"/>
<dbReference type="InterPro" id="IPR024932">
    <property type="entry name" value="ApbE"/>
</dbReference>
<keyword evidence="8" id="KW-0460">Magnesium</keyword>
<dbReference type="SUPFAM" id="SSF143631">
    <property type="entry name" value="ApbE-like"/>
    <property type="match status" value="1"/>
</dbReference>